<sequence>MPKAPWKVRWDIWIGIVIIYSVVMIPYRIGFAIDLAHWEQIVNYLFDASFALDVMFNMFTGFYDDDVFVYELPKIRARYFKSWFFVDILSTLPFDQFFQAVTTGADQSFLSFKLLRTIRLFRLLKLMRLLRLKRAIDSFQLDALNAHVFQTFRSLLMIIFIIHLLSCGWYMFYTWDPTGMNWVTNIDRKGFQNPYLVSFYWVSNTMMSVGYGEIYGVTDGERLYSIFVECLGSISVGLIIANIQMLTDNYNPRGVKMKQKLQETKEFLLKRLIPRRLRLRVISQFEYHWSRRTVFDEDKLLQQFPMSLQYEILAASMETFVKKFPVFGMTSVDFFVFTIPKLRPVVVGPGQVLVECESVWEELYFVLSGSLEAFRSNIIASSLTGGDICGIEYLVGDRRRYAYTYRSTSKTELYALYSADLMEAMTKCPVASRYLRDLAHIISERYADAARRGRRILQKNDASQRKGSIDLFVQYRHRKSTSYHNLRKDSTDVSQFQVTTLADEVQVHWSVIRHYSRTRLVWDSIMGIVVAWTAVSVPFTISFDIPESVILEATDRMSDLFFCLDIFINFFTTYVDDTGVEIVDRHEIRRHYLKRSFLPDVISTIPFDFLVETVTESKDFRSLKLIRTIKLVKLLRLVRISKLLKLNSQWMSDLDISMDTIRLLKMLIPVLMIGHYVGCFWYYLSADGDRKRSWWGRIYFDDPSSLLSRYVASVYWATTTMTTVGFGDVVAVNSHEQAYSIFVMIGGTTLFAYVVGTVIEVVSNSKSLMNREHEMGQRINAYIKERGVSREFVVACQEHLRYINAEKTLFNEYGLFDALSHSLRCELILYLNSNVLAQIRFFDKKPKWFLTLLLPRLVPQFFLSGDLLIYHGNLVSGIFFLMSGAVIARVPIQERNSGNFDADTRASPKTIAVATNGRTMDKVPEDDGTIATLYEGEFFGYKEVLTKTSAQYNVFACRPTGTYILPAEYLDMIDQNYPDVLEEMRGLFLHSITKQQTILQHWQNNEIMGISGQERERILRSSFAMPTHLAQVREMAEVENDSMPSRPESHRPAFSPRHHPS</sequence>
<dbReference type="Gene3D" id="1.10.287.630">
    <property type="entry name" value="Helix hairpin bin"/>
    <property type="match status" value="1"/>
</dbReference>
<evidence type="ECO:0000313" key="12">
    <source>
        <dbReference type="Proteomes" id="UP000794436"/>
    </source>
</evidence>
<evidence type="ECO:0000259" key="10">
    <source>
        <dbReference type="PROSITE" id="PS50042"/>
    </source>
</evidence>
<evidence type="ECO:0000256" key="1">
    <source>
        <dbReference type="ARBA" id="ARBA00004141"/>
    </source>
</evidence>
<dbReference type="GO" id="GO:0005249">
    <property type="term" value="F:voltage-gated potassium channel activity"/>
    <property type="evidence" value="ECO:0007669"/>
    <property type="project" value="InterPro"/>
</dbReference>
<dbReference type="SUPFAM" id="SSF51206">
    <property type="entry name" value="cAMP-binding domain-like"/>
    <property type="match status" value="2"/>
</dbReference>
<dbReference type="InterPro" id="IPR003938">
    <property type="entry name" value="K_chnl_volt-dep_EAG/ELK/ERG"/>
</dbReference>
<keyword evidence="6 9" id="KW-0472">Membrane</keyword>
<evidence type="ECO:0000313" key="11">
    <source>
        <dbReference type="EMBL" id="TMW62869.1"/>
    </source>
</evidence>
<keyword evidence="7" id="KW-0407">Ion channel</keyword>
<keyword evidence="4 9" id="KW-1133">Transmembrane helix</keyword>
<dbReference type="InterPro" id="IPR000595">
    <property type="entry name" value="cNMP-bd_dom"/>
</dbReference>
<dbReference type="PANTHER" id="PTHR47823:SF9">
    <property type="entry name" value="CHROMOSOME UNDETERMINED SCAFFOLD_10, WHOLE GENOME SHOTGUN SEQUENCE"/>
    <property type="match status" value="1"/>
</dbReference>
<dbReference type="OrthoDB" id="444079at2759"/>
<reference evidence="11" key="1">
    <citation type="submission" date="2019-03" db="EMBL/GenBank/DDBJ databases">
        <title>Long read genome sequence of the mycoparasitic Pythium oligandrum ATCC 38472 isolated from sugarbeet rhizosphere.</title>
        <authorList>
            <person name="Gaulin E."/>
        </authorList>
    </citation>
    <scope>NUCLEOTIDE SEQUENCE</scope>
    <source>
        <strain evidence="11">ATCC 38472_TT</strain>
    </source>
</reference>
<organism evidence="11 12">
    <name type="scientific">Pythium oligandrum</name>
    <name type="common">Mycoparasitic fungus</name>
    <dbReference type="NCBI Taxonomy" id="41045"/>
    <lineage>
        <taxon>Eukaryota</taxon>
        <taxon>Sar</taxon>
        <taxon>Stramenopiles</taxon>
        <taxon>Oomycota</taxon>
        <taxon>Peronosporomycetes</taxon>
        <taxon>Pythiales</taxon>
        <taxon>Pythiaceae</taxon>
        <taxon>Pythium</taxon>
    </lineage>
</organism>
<dbReference type="Gene3D" id="2.60.120.10">
    <property type="entry name" value="Jelly Rolls"/>
    <property type="match status" value="2"/>
</dbReference>
<feature type="transmembrane region" description="Helical" evidence="9">
    <location>
        <begin position="194"/>
        <end position="211"/>
    </location>
</feature>
<accession>A0A8K1CGZ6</accession>
<keyword evidence="12" id="KW-1185">Reference proteome</keyword>
<dbReference type="PRINTS" id="PR01463">
    <property type="entry name" value="EAGCHANLFMLY"/>
</dbReference>
<feature type="transmembrane region" description="Helical" evidence="9">
    <location>
        <begin position="223"/>
        <end position="243"/>
    </location>
</feature>
<name>A0A8K1CGZ6_PYTOL</name>
<keyword evidence="5" id="KW-0406">Ion transport</keyword>
<feature type="transmembrane region" description="Helical" evidence="9">
    <location>
        <begin position="706"/>
        <end position="726"/>
    </location>
</feature>
<feature type="transmembrane region" description="Helical" evidence="9">
    <location>
        <begin position="666"/>
        <end position="685"/>
    </location>
</feature>
<dbReference type="SUPFAM" id="SSF81324">
    <property type="entry name" value="Voltage-gated potassium channels"/>
    <property type="match status" value="2"/>
</dbReference>
<evidence type="ECO:0000256" key="2">
    <source>
        <dbReference type="ARBA" id="ARBA00022448"/>
    </source>
</evidence>
<proteinExistence type="predicted"/>
<dbReference type="CDD" id="cd00038">
    <property type="entry name" value="CAP_ED"/>
    <property type="match status" value="2"/>
</dbReference>
<dbReference type="Pfam" id="PF00520">
    <property type="entry name" value="Ion_trans"/>
    <property type="match status" value="2"/>
</dbReference>
<dbReference type="EMBL" id="SPLM01000073">
    <property type="protein sequence ID" value="TMW62869.1"/>
    <property type="molecule type" value="Genomic_DNA"/>
</dbReference>
<dbReference type="InterPro" id="IPR014710">
    <property type="entry name" value="RmlC-like_jellyroll"/>
</dbReference>
<dbReference type="FunFam" id="1.10.287.70:FF:000123">
    <property type="entry name" value="Potassium channel KAT3"/>
    <property type="match status" value="1"/>
</dbReference>
<dbReference type="InterPro" id="IPR018490">
    <property type="entry name" value="cNMP-bd_dom_sf"/>
</dbReference>
<evidence type="ECO:0000256" key="9">
    <source>
        <dbReference type="SAM" id="Phobius"/>
    </source>
</evidence>
<evidence type="ECO:0000256" key="8">
    <source>
        <dbReference type="SAM" id="MobiDB-lite"/>
    </source>
</evidence>
<dbReference type="Proteomes" id="UP000794436">
    <property type="component" value="Unassembled WGS sequence"/>
</dbReference>
<dbReference type="AlphaFoldDB" id="A0A8K1CGZ6"/>
<feature type="transmembrane region" description="Helical" evidence="9">
    <location>
        <begin position="154"/>
        <end position="173"/>
    </location>
</feature>
<comment type="subcellular location">
    <subcellularLocation>
        <location evidence="1">Membrane</location>
        <topology evidence="1">Multi-pass membrane protein</topology>
    </subcellularLocation>
</comment>
<feature type="transmembrane region" description="Helical" evidence="9">
    <location>
        <begin position="848"/>
        <end position="863"/>
    </location>
</feature>
<dbReference type="PROSITE" id="PS50042">
    <property type="entry name" value="CNMP_BINDING_3"/>
    <property type="match status" value="1"/>
</dbReference>
<dbReference type="InterPro" id="IPR005821">
    <property type="entry name" value="Ion_trans_dom"/>
</dbReference>
<protein>
    <recommendedName>
        <fullName evidence="10">Cyclic nucleotide-binding domain-containing protein</fullName>
    </recommendedName>
</protein>
<feature type="transmembrane region" description="Helical" evidence="9">
    <location>
        <begin position="738"/>
        <end position="762"/>
    </location>
</feature>
<feature type="domain" description="Cyclic nucleotide-binding" evidence="10">
    <location>
        <begin position="342"/>
        <end position="416"/>
    </location>
</feature>
<evidence type="ECO:0000256" key="3">
    <source>
        <dbReference type="ARBA" id="ARBA00022692"/>
    </source>
</evidence>
<feature type="transmembrane region" description="Helical" evidence="9">
    <location>
        <begin position="12"/>
        <end position="29"/>
    </location>
</feature>
<keyword evidence="2" id="KW-0813">Transport</keyword>
<evidence type="ECO:0000256" key="4">
    <source>
        <dbReference type="ARBA" id="ARBA00022989"/>
    </source>
</evidence>
<evidence type="ECO:0000256" key="5">
    <source>
        <dbReference type="ARBA" id="ARBA00023065"/>
    </source>
</evidence>
<dbReference type="PANTHER" id="PTHR47823">
    <property type="entry name" value="ION_TRANS DOMAIN-CONTAINING PROTEIN"/>
    <property type="match status" value="1"/>
</dbReference>
<keyword evidence="3 9" id="KW-0812">Transmembrane</keyword>
<feature type="region of interest" description="Disordered" evidence="8">
    <location>
        <begin position="1037"/>
        <end position="1061"/>
    </location>
</feature>
<dbReference type="Gene3D" id="1.10.287.70">
    <property type="match status" value="2"/>
</dbReference>
<comment type="caution">
    <text evidence="11">The sequence shown here is derived from an EMBL/GenBank/DDBJ whole genome shotgun (WGS) entry which is preliminary data.</text>
</comment>
<evidence type="ECO:0000256" key="7">
    <source>
        <dbReference type="ARBA" id="ARBA00023303"/>
    </source>
</evidence>
<dbReference type="GO" id="GO:0016020">
    <property type="term" value="C:membrane"/>
    <property type="evidence" value="ECO:0007669"/>
    <property type="project" value="UniProtKB-SubCell"/>
</dbReference>
<evidence type="ECO:0000256" key="6">
    <source>
        <dbReference type="ARBA" id="ARBA00023136"/>
    </source>
</evidence>
<gene>
    <name evidence="11" type="ORF">Poli38472_005487</name>
</gene>
<dbReference type="SMART" id="SM00100">
    <property type="entry name" value="cNMP"/>
    <property type="match status" value="2"/>
</dbReference>